<protein>
    <recommendedName>
        <fullName evidence="2">Protein kinase domain-containing protein</fullName>
    </recommendedName>
</protein>
<dbReference type="Proteomes" id="UP000298412">
    <property type="component" value="Unassembled WGS sequence"/>
</dbReference>
<evidence type="ECO:0000259" key="2">
    <source>
        <dbReference type="PROSITE" id="PS50011"/>
    </source>
</evidence>
<dbReference type="OrthoDB" id="5125808at2"/>
<evidence type="ECO:0000256" key="1">
    <source>
        <dbReference type="SAM" id="MobiDB-lite"/>
    </source>
</evidence>
<dbReference type="RefSeq" id="WP_134568467.1">
    <property type="nucleotide sequence ID" value="NZ_SOFP01000063.1"/>
</dbReference>
<evidence type="ECO:0000313" key="3">
    <source>
        <dbReference type="EMBL" id="TFC12271.1"/>
    </source>
</evidence>
<dbReference type="PROSITE" id="PS50011">
    <property type="entry name" value="PROTEIN_KINASE_DOM"/>
    <property type="match status" value="1"/>
</dbReference>
<dbReference type="GO" id="GO:0005524">
    <property type="term" value="F:ATP binding"/>
    <property type="evidence" value="ECO:0007669"/>
    <property type="project" value="InterPro"/>
</dbReference>
<feature type="compositionally biased region" description="Low complexity" evidence="1">
    <location>
        <begin position="276"/>
        <end position="288"/>
    </location>
</feature>
<dbReference type="AlphaFoldDB" id="A0A4R8WNT8"/>
<gene>
    <name evidence="3" type="ORF">E3O19_13670</name>
</gene>
<sequence>MSTAGNPASTSGSAELGAIVGGYRVVRRLGASERADVYLGVLTGSFEDDAAEVSTRTPVALKIYHLKTAGAVIEREIRVMTETTGARFAKLIDFATLSDGRVCIVQEHLAGGRLSRLIGDGRSLTPGETVTILAPILAALAQLLALGYVHEGLGQSSVIFDRSGRPVLTALGRLRELPPAGSERSNVVEEAARRVTAFALGVLDRVEPSWDAAVPDPAAWLESIPPGMALRSLLDELERRLFAWAPASAVVMSVAPWVPSAGRRPEREGGWAQTEALRGGRAAAPGPGFSLLRAKRQRRSSGRVRKSGRSWTLLSELRTLLHGLTSRPAGALLTVQLPEQLRDRMARWLRVHRGPLLASSLVSTAVCVLLLTFGYQPEARGGNAGPASGVVPPVAPGTASSSAAPRPASPGPITNPGNAAADRAAVEADEPVLAVRVLLRLRAGCLTAVSVACLDGTDQPGSAALASDGQAIKETHQGAQAAPAREAARSAPSLVERRGDVALVAVVLTDASTNGDSKPASILVVKGEAGWRIRQIFEY</sequence>
<feature type="compositionally biased region" description="Low complexity" evidence="1">
    <location>
        <begin position="385"/>
        <end position="406"/>
    </location>
</feature>
<comment type="caution">
    <text evidence="3">The sequence shown here is derived from an EMBL/GenBank/DDBJ whole genome shotgun (WGS) entry which is preliminary data.</text>
</comment>
<feature type="region of interest" description="Disordered" evidence="1">
    <location>
        <begin position="261"/>
        <end position="288"/>
    </location>
</feature>
<feature type="domain" description="Protein kinase" evidence="2">
    <location>
        <begin position="23"/>
        <end position="357"/>
    </location>
</feature>
<dbReference type="GO" id="GO:0004672">
    <property type="term" value="F:protein kinase activity"/>
    <property type="evidence" value="ECO:0007669"/>
    <property type="project" value="InterPro"/>
</dbReference>
<keyword evidence="4" id="KW-1185">Reference proteome</keyword>
<dbReference type="SUPFAM" id="SSF56112">
    <property type="entry name" value="Protein kinase-like (PK-like)"/>
    <property type="match status" value="1"/>
</dbReference>
<dbReference type="InterPro" id="IPR001245">
    <property type="entry name" value="Ser-Thr/Tyr_kinase_cat_dom"/>
</dbReference>
<organism evidence="3 4">
    <name type="scientific">Cryobacterium algoritolerans</name>
    <dbReference type="NCBI Taxonomy" id="1259184"/>
    <lineage>
        <taxon>Bacteria</taxon>
        <taxon>Bacillati</taxon>
        <taxon>Actinomycetota</taxon>
        <taxon>Actinomycetes</taxon>
        <taxon>Micrococcales</taxon>
        <taxon>Microbacteriaceae</taxon>
        <taxon>Cryobacterium</taxon>
    </lineage>
</organism>
<dbReference type="Pfam" id="PF07714">
    <property type="entry name" value="PK_Tyr_Ser-Thr"/>
    <property type="match status" value="1"/>
</dbReference>
<feature type="region of interest" description="Disordered" evidence="1">
    <location>
        <begin position="383"/>
        <end position="422"/>
    </location>
</feature>
<evidence type="ECO:0000313" key="4">
    <source>
        <dbReference type="Proteomes" id="UP000298412"/>
    </source>
</evidence>
<name>A0A4R8WNT8_9MICO</name>
<dbReference type="InterPro" id="IPR011009">
    <property type="entry name" value="Kinase-like_dom_sf"/>
</dbReference>
<dbReference type="SMART" id="SM00220">
    <property type="entry name" value="S_TKc"/>
    <property type="match status" value="1"/>
</dbReference>
<dbReference type="Gene3D" id="1.10.510.10">
    <property type="entry name" value="Transferase(Phosphotransferase) domain 1"/>
    <property type="match status" value="1"/>
</dbReference>
<reference evidence="3 4" key="1">
    <citation type="submission" date="2019-03" db="EMBL/GenBank/DDBJ databases">
        <title>Genomics of glacier-inhabiting Cryobacterium strains.</title>
        <authorList>
            <person name="Liu Q."/>
            <person name="Xin Y.-H."/>
        </authorList>
    </citation>
    <scope>NUCLEOTIDE SEQUENCE [LARGE SCALE GENOMIC DNA]</scope>
    <source>
        <strain evidence="3 4">MDT1-3</strain>
    </source>
</reference>
<accession>A0A4R8WNT8</accession>
<dbReference type="EMBL" id="SOFP01000063">
    <property type="protein sequence ID" value="TFC12271.1"/>
    <property type="molecule type" value="Genomic_DNA"/>
</dbReference>
<proteinExistence type="predicted"/>
<dbReference type="InterPro" id="IPR000719">
    <property type="entry name" value="Prot_kinase_dom"/>
</dbReference>